<protein>
    <recommendedName>
        <fullName evidence="4">CRISPR-associated endoribonuclease</fullName>
    </recommendedName>
</protein>
<dbReference type="eggNOG" id="COG1583">
    <property type="taxonomic scope" value="Bacteria"/>
</dbReference>
<keyword evidence="2" id="KW-0694">RNA-binding</keyword>
<evidence type="ECO:0000256" key="1">
    <source>
        <dbReference type="ARBA" id="ARBA00005937"/>
    </source>
</evidence>
<dbReference type="OrthoDB" id="9797488at2"/>
<evidence type="ECO:0000313" key="6">
    <source>
        <dbReference type="EMBL" id="ACR79391.1"/>
    </source>
</evidence>
<dbReference type="GO" id="GO:0003723">
    <property type="term" value="F:RNA binding"/>
    <property type="evidence" value="ECO:0007669"/>
    <property type="project" value="UniProtKB-KW"/>
</dbReference>
<dbReference type="AlphaFoldDB" id="C5CFB4"/>
<dbReference type="Proteomes" id="UP000002382">
    <property type="component" value="Chromosome"/>
</dbReference>
<evidence type="ECO:0000313" key="7">
    <source>
        <dbReference type="Proteomes" id="UP000002382"/>
    </source>
</evidence>
<dbReference type="Gene3D" id="3.30.70.1890">
    <property type="match status" value="1"/>
</dbReference>
<dbReference type="InterPro" id="IPR045747">
    <property type="entry name" value="CRISPR-assoc_prot_Cas6_N_sf"/>
</dbReference>
<dbReference type="Pfam" id="PF01881">
    <property type="entry name" value="Cas_Cas6_C"/>
    <property type="match status" value="1"/>
</dbReference>
<name>C5CFB4_KOSOT</name>
<dbReference type="InterPro" id="IPR010156">
    <property type="entry name" value="CRISPR-assoc_prot_Cas6"/>
</dbReference>
<dbReference type="HOGENOM" id="CLU_089858_2_0_0"/>
<keyword evidence="7" id="KW-1185">Reference proteome</keyword>
<accession>C5CFB4</accession>
<evidence type="ECO:0000256" key="2">
    <source>
        <dbReference type="ARBA" id="ARBA00022884"/>
    </source>
</evidence>
<feature type="domain" description="CRISPR associated protein Cas6 C-terminal" evidence="5">
    <location>
        <begin position="119"/>
        <end position="238"/>
    </location>
</feature>
<gene>
    <name evidence="6" type="ordered locus">Kole_0675</name>
</gene>
<dbReference type="EMBL" id="CP001634">
    <property type="protein sequence ID" value="ACR79391.1"/>
    <property type="molecule type" value="Genomic_DNA"/>
</dbReference>
<dbReference type="GO" id="GO:0051607">
    <property type="term" value="P:defense response to virus"/>
    <property type="evidence" value="ECO:0007669"/>
    <property type="project" value="UniProtKB-KW"/>
</dbReference>
<evidence type="ECO:0000256" key="4">
    <source>
        <dbReference type="PIRNR" id="PIRNR005054"/>
    </source>
</evidence>
<organism evidence="6 7">
    <name type="scientific">Kosmotoga olearia (strain ATCC BAA-1733 / DSM 21960 / TBF 19.5.1)</name>
    <dbReference type="NCBI Taxonomy" id="521045"/>
    <lineage>
        <taxon>Bacteria</taxon>
        <taxon>Thermotogati</taxon>
        <taxon>Thermotogota</taxon>
        <taxon>Thermotogae</taxon>
        <taxon>Kosmotogales</taxon>
        <taxon>Kosmotogaceae</taxon>
        <taxon>Kosmotoga</taxon>
    </lineage>
</organism>
<dbReference type="InterPro" id="IPR049435">
    <property type="entry name" value="Cas_Cas6_C"/>
</dbReference>
<dbReference type="PANTHER" id="PTHR36984:SF1">
    <property type="entry name" value="CRISPR-ASSOCIATED ENDORIBONUCLEASE CAS6 1"/>
    <property type="match status" value="1"/>
</dbReference>
<reference evidence="6 7" key="1">
    <citation type="submission" date="2009-06" db="EMBL/GenBank/DDBJ databases">
        <title>Complete sequence of Thermotogales bacterium TBF 19.5.1.</title>
        <authorList>
            <consortium name="US DOE Joint Genome Institute"/>
            <person name="Lucas S."/>
            <person name="Copeland A."/>
            <person name="Lapidus A."/>
            <person name="Glavina del Rio T."/>
            <person name="Tice H."/>
            <person name="Bruce D."/>
            <person name="Goodwin L."/>
            <person name="Pitluck S."/>
            <person name="Chertkov O."/>
            <person name="Brettin T."/>
            <person name="Detter J.C."/>
            <person name="Han C."/>
            <person name="Schmutz J."/>
            <person name="Larimer F."/>
            <person name="Land M."/>
            <person name="Hauser L."/>
            <person name="Kyrpides N."/>
            <person name="Ovchinnikova G."/>
            <person name="Noll K."/>
        </authorList>
    </citation>
    <scope>NUCLEOTIDE SEQUENCE [LARGE SCALE GENOMIC DNA]</scope>
    <source>
        <strain evidence="7">ATCC BAA-1733 / DSM 21960 / TBF 19.5.1</strain>
    </source>
</reference>
<dbReference type="CDD" id="cd21140">
    <property type="entry name" value="Cas6_I-like"/>
    <property type="match status" value="1"/>
</dbReference>
<comment type="function">
    <text evidence="4">CRISPR (clustered regularly interspaced short palindromic repeat), is an adaptive immune system that provides protection against mobile genetic elements (viruses, transposable elements and conjugative plasmids). CRISPR clusters contain sequences complementary to antecedent mobile elements and target invading nucleic acids. CRISPR clusters are transcribed and processed into CRISPR RNA (crRNA).</text>
</comment>
<comment type="similarity">
    <text evidence="1 4">Belongs to the CRISPR-associated protein Cas6/Cse3/CasE family.</text>
</comment>
<keyword evidence="3" id="KW-0051">Antiviral defense</keyword>
<dbReference type="KEGG" id="kol:Kole_0675"/>
<reference evidence="6 7" key="2">
    <citation type="journal article" date="2011" name="J. Bacteriol.">
        <title>Genome Sequence of Kosmotoga olearia Strain TBF 19.5.1, a Thermophilic Bacterium with a Wide Growth Temperature Range, Isolated from the Troll B Oil Platform in the North Sea.</title>
        <authorList>
            <person name="Swithers K.S."/>
            <person name="Dipippo J.L."/>
            <person name="Bruce D.C."/>
            <person name="Detter C."/>
            <person name="Tapia R."/>
            <person name="Han S."/>
            <person name="Goodwin L.A."/>
            <person name="Han J."/>
            <person name="Woyke T."/>
            <person name="Pitluck S."/>
            <person name="Pennacchio L."/>
            <person name="Nolan M."/>
            <person name="Mikhailova N."/>
            <person name="Land M.L."/>
            <person name="Nesbo C.L."/>
            <person name="Gogarten J.P."/>
            <person name="Noll K.M."/>
        </authorList>
    </citation>
    <scope>NUCLEOTIDE SEQUENCE [LARGE SCALE GENOMIC DNA]</scope>
    <source>
        <strain evidence="7">ATCC BAA-1733 / DSM 21960 / TBF 19.5.1</strain>
    </source>
</reference>
<dbReference type="PANTHER" id="PTHR36984">
    <property type="entry name" value="CRISPR-ASSOCIATED ENDORIBONUCLEASE CAS6 1"/>
    <property type="match status" value="1"/>
</dbReference>
<evidence type="ECO:0000259" key="5">
    <source>
        <dbReference type="Pfam" id="PF01881"/>
    </source>
</evidence>
<dbReference type="NCBIfam" id="TIGR01877">
    <property type="entry name" value="cas_cas6"/>
    <property type="match status" value="1"/>
</dbReference>
<dbReference type="GO" id="GO:0016788">
    <property type="term" value="F:hydrolase activity, acting on ester bonds"/>
    <property type="evidence" value="ECO:0007669"/>
    <property type="project" value="InterPro"/>
</dbReference>
<dbReference type="PIRSF" id="PIRSF005054">
    <property type="entry name" value="PF1131"/>
    <property type="match status" value="1"/>
</dbReference>
<dbReference type="RefSeq" id="WP_015868057.1">
    <property type="nucleotide sequence ID" value="NC_012785.1"/>
</dbReference>
<dbReference type="Gene3D" id="3.30.70.1900">
    <property type="match status" value="1"/>
</dbReference>
<dbReference type="STRING" id="521045.Kole_0675"/>
<evidence type="ECO:0000256" key="3">
    <source>
        <dbReference type="ARBA" id="ARBA00023118"/>
    </source>
</evidence>
<sequence length="242" mass="27756">MKIVLAFESNKSIDLPISYNHMLQSLIFKIVSKKLPDFHESGPLYNSRQFRPFVFSRIKGKHTLYNGRISFQSPISFSIASPFDEIIQVIGNQFLKSEELDIIGQKLKLVQLDVSDQKVKESPIKVITLSPITVRSTLVTPEGKKKSYYYNPFEKDFGIQIRENLLRKAKAIGLELSNDEFSIKPISKMKQRIIKYKGFTIIAWDGKFELSGNTELIKLAFNWGLGSRNAQGFGMVELMRKR</sequence>
<proteinExistence type="inferred from homology"/>